<sequence length="239" mass="27483">MLYLTSTLKSFNIHATDGEMGKVKDIYFDDHSWAIRYAQVDTHKWLPARNVYVSPSSFTGVNAEEKLVEVNHTKETIKNSPTIPADAEISKANEASLTEYYGWNRYWRGENLWGAVDRPFIPKVPVQDEENAAKRNEMEMNENKNYVLLNESDTIGIKVHGHDGKMGEITDLIFDDDDWKINFLVVKVVKVPAERYYLIKSEHITSVEWPDKDIYVNLPASYLQEQTSFDTKEDALASL</sequence>
<dbReference type="InterPro" id="IPR014747">
    <property type="entry name" value="Bac_photo_RC_H_C"/>
</dbReference>
<keyword evidence="2" id="KW-1185">Reference proteome</keyword>
<dbReference type="GO" id="GO:0019684">
    <property type="term" value="P:photosynthesis, light reaction"/>
    <property type="evidence" value="ECO:0007669"/>
    <property type="project" value="InterPro"/>
</dbReference>
<dbReference type="InterPro" id="IPR011033">
    <property type="entry name" value="PRC_barrel-like_sf"/>
</dbReference>
<dbReference type="EMBL" id="CP022315">
    <property type="protein sequence ID" value="ASK60912.1"/>
    <property type="molecule type" value="Genomic_DNA"/>
</dbReference>
<accession>A0A220TYM5</accession>
<dbReference type="SUPFAM" id="SSF50346">
    <property type="entry name" value="PRC-barrel domain"/>
    <property type="match status" value="2"/>
</dbReference>
<dbReference type="OrthoDB" id="9793882at2"/>
<dbReference type="AlphaFoldDB" id="A0A220TYM5"/>
<proteinExistence type="predicted"/>
<dbReference type="Proteomes" id="UP000198312">
    <property type="component" value="Chromosome"/>
</dbReference>
<dbReference type="KEGG" id="vil:CFK37_01140"/>
<organism evidence="1 2">
    <name type="scientific">Virgibacillus phasianinus</name>
    <dbReference type="NCBI Taxonomy" id="2017483"/>
    <lineage>
        <taxon>Bacteria</taxon>
        <taxon>Bacillati</taxon>
        <taxon>Bacillota</taxon>
        <taxon>Bacilli</taxon>
        <taxon>Bacillales</taxon>
        <taxon>Bacillaceae</taxon>
        <taxon>Virgibacillus</taxon>
    </lineage>
</organism>
<dbReference type="Gene3D" id="3.90.50.10">
    <property type="entry name" value="Photosynthetic Reaction Center, subunit H, domain 2"/>
    <property type="match status" value="2"/>
</dbReference>
<dbReference type="RefSeq" id="WP_089060189.1">
    <property type="nucleotide sequence ID" value="NZ_CP022315.1"/>
</dbReference>
<name>A0A220TYM5_9BACI</name>
<dbReference type="GO" id="GO:0030077">
    <property type="term" value="C:plasma membrane light-harvesting complex"/>
    <property type="evidence" value="ECO:0007669"/>
    <property type="project" value="InterPro"/>
</dbReference>
<evidence type="ECO:0008006" key="3">
    <source>
        <dbReference type="Google" id="ProtNLM"/>
    </source>
</evidence>
<evidence type="ECO:0000313" key="2">
    <source>
        <dbReference type="Proteomes" id="UP000198312"/>
    </source>
</evidence>
<protein>
    <recommendedName>
        <fullName evidence="3">Photosystem reaction center subunit H</fullName>
    </recommendedName>
</protein>
<gene>
    <name evidence="1" type="ORF">CFK37_01140</name>
</gene>
<reference evidence="1 2" key="1">
    <citation type="submission" date="2017-07" db="EMBL/GenBank/DDBJ databases">
        <title>Virgibacillus sp. LM2416.</title>
        <authorList>
            <person name="Tak E.J."/>
            <person name="Bae J.-W."/>
        </authorList>
    </citation>
    <scope>NUCLEOTIDE SEQUENCE [LARGE SCALE GENOMIC DNA]</scope>
    <source>
        <strain evidence="1 2">LM2416</strain>
    </source>
</reference>
<evidence type="ECO:0000313" key="1">
    <source>
        <dbReference type="EMBL" id="ASK60912.1"/>
    </source>
</evidence>